<protein>
    <submittedName>
        <fullName evidence="1">Uncharacterized protein</fullName>
    </submittedName>
</protein>
<dbReference type="Proteomes" id="UP000249056">
    <property type="component" value="Unassembled WGS sequence"/>
</dbReference>
<accession>A0A395J903</accession>
<name>A0A395J903_9HELO</name>
<dbReference type="EMBL" id="QKRW01000004">
    <property type="protein sequence ID" value="RAL67189.1"/>
    <property type="molecule type" value="Genomic_DNA"/>
</dbReference>
<comment type="caution">
    <text evidence="1">The sequence shown here is derived from an EMBL/GenBank/DDBJ whole genome shotgun (WGS) entry which is preliminary data.</text>
</comment>
<dbReference type="OrthoDB" id="3497519at2759"/>
<proteinExistence type="predicted"/>
<sequence>MAPKIIGISIDEPTDGVKRGEILRHTDISVSTKNPWPLARKKAKIAHTFEVERRNMVRMITEASAKGNPQLEDPYWAAGERDFQKFIALDDRADAVQMDCPRYDEIRMHLERKRFALAIHTIDFHILAHVFRSYINRLERNQPYQCKMENIPRAKCKR</sequence>
<evidence type="ECO:0000313" key="2">
    <source>
        <dbReference type="Proteomes" id="UP000249056"/>
    </source>
</evidence>
<reference evidence="1 2" key="1">
    <citation type="submission" date="2018-06" db="EMBL/GenBank/DDBJ databases">
        <title>Genome Sequence of the Brown Rot Fungal Pathogen Monilinia fructigena.</title>
        <authorList>
            <person name="Landi L."/>
            <person name="De Miccolis Angelini R.M."/>
            <person name="Pollastro S."/>
            <person name="Abate D."/>
            <person name="Faretra F."/>
            <person name="Romanazzi G."/>
        </authorList>
    </citation>
    <scope>NUCLEOTIDE SEQUENCE [LARGE SCALE GENOMIC DNA]</scope>
    <source>
        <strain evidence="1 2">Mfrg269</strain>
    </source>
</reference>
<gene>
    <name evidence="1" type="ORF">DID88_007966</name>
</gene>
<evidence type="ECO:0000313" key="1">
    <source>
        <dbReference type="EMBL" id="RAL67189.1"/>
    </source>
</evidence>
<dbReference type="AlphaFoldDB" id="A0A395J903"/>
<organism evidence="1 2">
    <name type="scientific">Monilinia fructigena</name>
    <dbReference type="NCBI Taxonomy" id="38457"/>
    <lineage>
        <taxon>Eukaryota</taxon>
        <taxon>Fungi</taxon>
        <taxon>Dikarya</taxon>
        <taxon>Ascomycota</taxon>
        <taxon>Pezizomycotina</taxon>
        <taxon>Leotiomycetes</taxon>
        <taxon>Helotiales</taxon>
        <taxon>Sclerotiniaceae</taxon>
        <taxon>Monilinia</taxon>
    </lineage>
</organism>
<keyword evidence="2" id="KW-1185">Reference proteome</keyword>